<evidence type="ECO:0000313" key="3">
    <source>
        <dbReference type="EMBL" id="AGA69490.1"/>
    </source>
</evidence>
<keyword evidence="4" id="KW-1185">Reference proteome</keyword>
<dbReference type="Proteomes" id="UP000010797">
    <property type="component" value="Chromosome"/>
</dbReference>
<dbReference type="STRING" id="871963.Desdi_0290"/>
<evidence type="ECO:0000313" key="2">
    <source>
        <dbReference type="EMBL" id="AGA67839.1"/>
    </source>
</evidence>
<protein>
    <submittedName>
        <fullName evidence="2">Uncharacterized protein family (UPF0236)</fullName>
    </submittedName>
</protein>
<dbReference type="EMBL" id="CP003344">
    <property type="protein sequence ID" value="AGA69490.1"/>
    <property type="molecule type" value="Genomic_DNA"/>
</dbReference>
<name>L0F1V1_DESDL</name>
<dbReference type="InterPro" id="IPR009620">
    <property type="entry name" value="UPF0236"/>
</dbReference>
<sequence length="488" mass="55779">MNSLTKEKITFKDIERDFYKIGCEVAKLLLQKFLEEMDTELAESRDKAVLRHRGKKSTSMKTLMGEVSVDRAIYRKAKDDGSQEYVYLLDEALRLETMGFMSPNLVEKILEYSCAMSYREVAQAVSTLTNQTISHQGVWNIVQAVGEKQIEAEKALVDSFKKNELSGSKDVPILFEEADGLWLSMQGKSREKGSSKGRKELKISVTYEGWKPRYPSSKEYETVGKMAFAGYMKSEEMKELRDASISQNYNVDEIIYRVLNGDGASWIRRDHDQETDKFQLDPFHLAQAVTRNVSDKKARRPILKWLKAGEFGKVFEKIEQLKHESGGVAKEIEKLGRLESYIRSNIDGIVPYKDREDMTLPKAPEGLEYRNLGTMERQVRVFASRMKGARSWSEKGATHLSKIIALKMGKGFKEKIAALVSGKLPDRLTERFVETITNSKSGLKKAVKKSIYPVHRGELPYTNCSVTNGRKVIRNMFNLKTFSEMIYR</sequence>
<comment type="similarity">
    <text evidence="1">Belongs to the UPF0236 family.</text>
</comment>
<dbReference type="OrthoDB" id="2162583at2"/>
<reference evidence="2" key="2">
    <citation type="submission" date="2012-02" db="EMBL/GenBank/DDBJ databases">
        <title>Complete sequence of Desulfitobacterium dichloroeliminans LMG P-21439.</title>
        <authorList>
            <consortium name="US DOE Joint Genome Institute"/>
            <person name="Lucas S."/>
            <person name="Han J."/>
            <person name="Lapidus A."/>
            <person name="Cheng J.-F."/>
            <person name="Goodwin L."/>
            <person name="Pitluck S."/>
            <person name="Peters L."/>
            <person name="Ovchinnikova G."/>
            <person name="Teshima H."/>
            <person name="Detter J.C."/>
            <person name="Han C."/>
            <person name="Tapia R."/>
            <person name="Land M."/>
            <person name="Hauser L."/>
            <person name="Kyrpides N."/>
            <person name="Ivanova N."/>
            <person name="Pagani I."/>
            <person name="Kruse T."/>
            <person name="de Vos W.M."/>
            <person name="Boon N."/>
            <person name="Smidt H."/>
            <person name="Woyke T."/>
        </authorList>
    </citation>
    <scope>NUCLEOTIDE SEQUENCE</scope>
    <source>
        <strain evidence="2">LMG P-21439</strain>
    </source>
</reference>
<dbReference type="KEGG" id="ddl:Desdi_2045"/>
<evidence type="ECO:0000256" key="1">
    <source>
        <dbReference type="ARBA" id="ARBA00006539"/>
    </source>
</evidence>
<reference evidence="4" key="1">
    <citation type="submission" date="2012-02" db="EMBL/GenBank/DDBJ databases">
        <title>Complete sequence of Desulfitobacterium dichloroeliminans LMG P-21439.</title>
        <authorList>
            <person name="Lucas S."/>
            <person name="Han J."/>
            <person name="Lapidus A."/>
            <person name="Cheng J.-F."/>
            <person name="Goodwin L."/>
            <person name="Pitluck S."/>
            <person name="Peters L."/>
            <person name="Ovchinnikova G."/>
            <person name="Teshima H."/>
            <person name="Detter J.C."/>
            <person name="Han C."/>
            <person name="Tapia R."/>
            <person name="Land M."/>
            <person name="Hauser L."/>
            <person name="Kyrpides N."/>
            <person name="Ivanova N."/>
            <person name="Pagani I."/>
            <person name="Kruse T."/>
            <person name="de Vos W.M."/>
            <person name="Boon N."/>
            <person name="Smidt H."/>
            <person name="Woyke T."/>
        </authorList>
    </citation>
    <scope>NUCLEOTIDE SEQUENCE [LARGE SCALE GENOMIC DNA]</scope>
    <source>
        <strain evidence="4">LMG P-21439 / DCA1</strain>
    </source>
</reference>
<dbReference type="NCBIfam" id="NF033529">
    <property type="entry name" value="transpos_ISLre2"/>
    <property type="match status" value="1"/>
</dbReference>
<dbReference type="KEGG" id="ddl:Desdi_0290"/>
<dbReference type="HOGENOM" id="CLU_040782_3_1_9"/>
<gene>
    <name evidence="2" type="ordered locus">Desdi_0290</name>
    <name evidence="3" type="ordered locus">Desdi_2045</name>
</gene>
<dbReference type="eggNOG" id="ENOG5031FFI">
    <property type="taxonomic scope" value="Bacteria"/>
</dbReference>
<dbReference type="EMBL" id="CP003344">
    <property type="protein sequence ID" value="AGA67839.1"/>
    <property type="molecule type" value="Genomic_DNA"/>
</dbReference>
<organism evidence="2 4">
    <name type="scientific">Desulfitobacterium dichloroeliminans (strain LMG P-21439 / DCA1)</name>
    <dbReference type="NCBI Taxonomy" id="871963"/>
    <lineage>
        <taxon>Bacteria</taxon>
        <taxon>Bacillati</taxon>
        <taxon>Bacillota</taxon>
        <taxon>Clostridia</taxon>
        <taxon>Eubacteriales</taxon>
        <taxon>Desulfitobacteriaceae</taxon>
        <taxon>Desulfitobacterium</taxon>
    </lineage>
</organism>
<accession>L0F1V1</accession>
<dbReference type="RefSeq" id="WP_015260846.1">
    <property type="nucleotide sequence ID" value="NC_019903.1"/>
</dbReference>
<dbReference type="Pfam" id="PF06782">
    <property type="entry name" value="UPF0236"/>
    <property type="match status" value="1"/>
</dbReference>
<evidence type="ECO:0000313" key="4">
    <source>
        <dbReference type="Proteomes" id="UP000010797"/>
    </source>
</evidence>
<dbReference type="AlphaFoldDB" id="L0F1V1"/>
<proteinExistence type="inferred from homology"/>